<feature type="compositionally biased region" description="Polar residues" evidence="2">
    <location>
        <begin position="52"/>
        <end position="68"/>
    </location>
</feature>
<evidence type="ECO:0000256" key="1">
    <source>
        <dbReference type="ARBA" id="ARBA00022801"/>
    </source>
</evidence>
<dbReference type="Gene3D" id="2.40.260.10">
    <property type="entry name" value="Sortase"/>
    <property type="match status" value="1"/>
</dbReference>
<name>A0ABX0J555_9BACL</name>
<keyword evidence="1 4" id="KW-0378">Hydrolase</keyword>
<dbReference type="InterPro" id="IPR023365">
    <property type="entry name" value="Sortase_dom-sf"/>
</dbReference>
<evidence type="ECO:0000313" key="5">
    <source>
        <dbReference type="Proteomes" id="UP001165962"/>
    </source>
</evidence>
<proteinExistence type="predicted"/>
<keyword evidence="5" id="KW-1185">Reference proteome</keyword>
<dbReference type="CDD" id="cd05826">
    <property type="entry name" value="Sortase_B"/>
    <property type="match status" value="1"/>
</dbReference>
<organism evidence="4 5">
    <name type="scientific">Paenibacillus agricola</name>
    <dbReference type="NCBI Taxonomy" id="2716264"/>
    <lineage>
        <taxon>Bacteria</taxon>
        <taxon>Bacillati</taxon>
        <taxon>Bacillota</taxon>
        <taxon>Bacilli</taxon>
        <taxon>Bacillales</taxon>
        <taxon>Paenibacillaceae</taxon>
        <taxon>Paenibacillus</taxon>
    </lineage>
</organism>
<feature type="chain" id="PRO_5046599855" evidence="3">
    <location>
        <begin position="20"/>
        <end position="260"/>
    </location>
</feature>
<comment type="caution">
    <text evidence="4">The sequence shown here is derived from an EMBL/GenBank/DDBJ whole genome shotgun (WGS) entry which is preliminary data.</text>
</comment>
<dbReference type="SUPFAM" id="SSF63817">
    <property type="entry name" value="Sortase"/>
    <property type="match status" value="1"/>
</dbReference>
<dbReference type="EC" id="3.4.22.71" evidence="4"/>
<evidence type="ECO:0000256" key="3">
    <source>
        <dbReference type="SAM" id="SignalP"/>
    </source>
</evidence>
<dbReference type="Pfam" id="PF04203">
    <property type="entry name" value="Sortase"/>
    <property type="match status" value="1"/>
</dbReference>
<keyword evidence="3" id="KW-0732">Signal</keyword>
<dbReference type="NCBIfam" id="TIGR03064">
    <property type="entry name" value="sortase_srtB"/>
    <property type="match status" value="1"/>
</dbReference>
<gene>
    <name evidence="4" type="primary">srtB</name>
    <name evidence="4" type="ORF">G9U52_04920</name>
</gene>
<dbReference type="InterPro" id="IPR005754">
    <property type="entry name" value="Sortase"/>
</dbReference>
<evidence type="ECO:0000256" key="2">
    <source>
        <dbReference type="SAM" id="MobiDB-lite"/>
    </source>
</evidence>
<sequence>MLMCLAVIVYCLASLYNVASSYYSNKMVTEEAREIYTSGRTVQWVADGNAGDSASKSPNGTVNDSPSNDKMAKARPQFHALLSMNADISGWLKIDDTPVDYPIVQAKDNDYYLTRNFKREAMRAGSMFMDYRNQSAGSSLNTIIYGHDMRDGSMFGSLNQYLKADFFDTHRSFGYDTLEESYQAEIFAVYFTTTDVNYIMTHFPDDEAYYTFLQDMQARSLYETNTSLASTDRIITLSTCDYTLDAEEGRLVVQAKLVKR</sequence>
<feature type="signal peptide" evidence="3">
    <location>
        <begin position="1"/>
        <end position="19"/>
    </location>
</feature>
<dbReference type="GO" id="GO:0016787">
    <property type="term" value="F:hydrolase activity"/>
    <property type="evidence" value="ECO:0007669"/>
    <property type="project" value="UniProtKB-KW"/>
</dbReference>
<evidence type="ECO:0000313" key="4">
    <source>
        <dbReference type="EMBL" id="NHN29169.1"/>
    </source>
</evidence>
<dbReference type="Proteomes" id="UP001165962">
    <property type="component" value="Unassembled WGS sequence"/>
</dbReference>
<dbReference type="EMBL" id="JAAOIW010000002">
    <property type="protein sequence ID" value="NHN29169.1"/>
    <property type="molecule type" value="Genomic_DNA"/>
</dbReference>
<protein>
    <submittedName>
        <fullName evidence="4">Class B sortase</fullName>
        <ecNumber evidence="4">3.4.22.71</ecNumber>
    </submittedName>
</protein>
<accession>A0ABX0J555</accession>
<dbReference type="InterPro" id="IPR009835">
    <property type="entry name" value="SrtB"/>
</dbReference>
<reference evidence="4" key="1">
    <citation type="submission" date="2020-03" db="EMBL/GenBank/DDBJ databases">
        <title>Draft sequencing of Paenibacilllus sp. S3N08.</title>
        <authorList>
            <person name="Kim D.-U."/>
        </authorList>
    </citation>
    <scope>NUCLEOTIDE SEQUENCE</scope>
    <source>
        <strain evidence="4">S3N08</strain>
    </source>
</reference>
<feature type="region of interest" description="Disordered" evidence="2">
    <location>
        <begin position="47"/>
        <end position="69"/>
    </location>
</feature>